<feature type="region of interest" description="Disordered" evidence="2">
    <location>
        <begin position="228"/>
        <end position="251"/>
    </location>
</feature>
<dbReference type="InterPro" id="IPR011042">
    <property type="entry name" value="6-blade_b-propeller_TolB-like"/>
</dbReference>
<dbReference type="EMBL" id="BARW01014797">
    <property type="protein sequence ID" value="GAI80058.1"/>
    <property type="molecule type" value="Genomic_DNA"/>
</dbReference>
<reference evidence="3" key="1">
    <citation type="journal article" date="2014" name="Front. Microbiol.">
        <title>High frequency of phylogenetically diverse reductive dehalogenase-homologous genes in deep subseafloor sedimentary metagenomes.</title>
        <authorList>
            <person name="Kawai M."/>
            <person name="Futagami T."/>
            <person name="Toyoda A."/>
            <person name="Takaki Y."/>
            <person name="Nishi S."/>
            <person name="Hori S."/>
            <person name="Arai W."/>
            <person name="Tsubouchi T."/>
            <person name="Morono Y."/>
            <person name="Uchiyama I."/>
            <person name="Ito T."/>
            <person name="Fujiyama A."/>
            <person name="Inagaki F."/>
            <person name="Takami H."/>
        </authorList>
    </citation>
    <scope>NUCLEOTIDE SEQUENCE</scope>
    <source>
        <strain evidence="3">Expedition CK06-06</strain>
    </source>
</reference>
<sequence>TDGSMPCWSPCGKKIAFTAEKNDNRDIYYMDADGSNIFRLTTHPDGDVNPAWSPDGSMIAFNSSRSGSSQIWRTNVTDGDGKETWGYNLTQLTQDTPHKRVNNYHSWSPNGLWLAFEADRDRDDPEIYLANAVDGTNQQRLTFTRALDEVPEWSFDSKQIIFSSDMHGEPKSGNYDIYIMDIDGSNLKRLTNTEEQASNPSMSPDGTKIAYDLSQGRESEIYVIDADGANPKSLGKGSNPAWSPFLKEKSK</sequence>
<gene>
    <name evidence="3" type="ORF">S12H4_26127</name>
</gene>
<dbReference type="AlphaFoldDB" id="X1RHH9"/>
<dbReference type="SUPFAM" id="SSF69304">
    <property type="entry name" value="Tricorn protease N-terminal domain"/>
    <property type="match status" value="1"/>
</dbReference>
<accession>X1RHH9</accession>
<dbReference type="PANTHER" id="PTHR36842:SF1">
    <property type="entry name" value="PROTEIN TOLB"/>
    <property type="match status" value="1"/>
</dbReference>
<organism evidence="3">
    <name type="scientific">marine sediment metagenome</name>
    <dbReference type="NCBI Taxonomy" id="412755"/>
    <lineage>
        <taxon>unclassified sequences</taxon>
        <taxon>metagenomes</taxon>
        <taxon>ecological metagenomes</taxon>
    </lineage>
</organism>
<evidence type="ECO:0000256" key="1">
    <source>
        <dbReference type="ARBA" id="ARBA00009820"/>
    </source>
</evidence>
<dbReference type="Pfam" id="PF07676">
    <property type="entry name" value="PD40"/>
    <property type="match status" value="5"/>
</dbReference>
<feature type="non-terminal residue" evidence="3">
    <location>
        <position position="1"/>
    </location>
</feature>
<protein>
    <recommendedName>
        <fullName evidence="4">DUF5050 domain-containing protein</fullName>
    </recommendedName>
</protein>
<dbReference type="InterPro" id="IPR011659">
    <property type="entry name" value="WD40"/>
</dbReference>
<dbReference type="Gene3D" id="2.120.10.30">
    <property type="entry name" value="TolB, C-terminal domain"/>
    <property type="match status" value="2"/>
</dbReference>
<dbReference type="PANTHER" id="PTHR36842">
    <property type="entry name" value="PROTEIN TOLB HOMOLOG"/>
    <property type="match status" value="1"/>
</dbReference>
<name>X1RHH9_9ZZZZ</name>
<comment type="similarity">
    <text evidence="1">Belongs to the TolB family.</text>
</comment>
<evidence type="ECO:0008006" key="4">
    <source>
        <dbReference type="Google" id="ProtNLM"/>
    </source>
</evidence>
<comment type="caution">
    <text evidence="3">The sequence shown here is derived from an EMBL/GenBank/DDBJ whole genome shotgun (WGS) entry which is preliminary data.</text>
</comment>
<proteinExistence type="inferred from homology"/>
<evidence type="ECO:0000313" key="3">
    <source>
        <dbReference type="EMBL" id="GAI80058.1"/>
    </source>
</evidence>
<evidence type="ECO:0000256" key="2">
    <source>
        <dbReference type="SAM" id="MobiDB-lite"/>
    </source>
</evidence>